<dbReference type="GO" id="GO:0003964">
    <property type="term" value="F:RNA-directed DNA polymerase activity"/>
    <property type="evidence" value="ECO:0007669"/>
    <property type="project" value="UniProtKB-KW"/>
</dbReference>
<dbReference type="GO" id="GO:0004519">
    <property type="term" value="F:endonuclease activity"/>
    <property type="evidence" value="ECO:0007669"/>
    <property type="project" value="UniProtKB-KW"/>
</dbReference>
<keyword evidence="6" id="KW-0695">RNA-directed DNA polymerase</keyword>
<dbReference type="InterPro" id="IPR013187">
    <property type="entry name" value="F-box-assoc_dom_typ3"/>
</dbReference>
<evidence type="ECO:0000313" key="9">
    <source>
        <dbReference type="EMBL" id="KAG5629624.1"/>
    </source>
</evidence>
<evidence type="ECO:0000256" key="1">
    <source>
        <dbReference type="ARBA" id="ARBA00022679"/>
    </source>
</evidence>
<dbReference type="PANTHER" id="PTHR37984">
    <property type="entry name" value="PROTEIN CBG26694"/>
    <property type="match status" value="1"/>
</dbReference>
<proteinExistence type="predicted"/>
<sequence>MIAASSSQPMVVEKPNTSSNPEATYATCLNSIQTGQNLKKAKLKSIDIIHGEPTITFTMEEINQYTMEEGTQGRCLVGWLAHRHILVRFDRYDDYVLAAAKTVQYLLYNGLQKRFRVFPWTIGFNPKEETSRAFDAIGFVYYYQLIQVKGKLGFIDYRQWVRRYFDLWILEKTPKREWERHIIGVPSIWNTTEPRFASFFDGVIVFVVNSGDLCCLCYDFTRKSWRESKIKGPPKKNDIKGIYSYVESLVPFGGDEVENVEQEVHNMFLKQFMDMVDKSNLAQRELQSKLTKFESMIMEQRAKHMKLQAIIMELQAKVDADQLQVTGLANTQLKENIDSQQEESYEKAEIVSQSCLQEQTQLLKFQKSIRDGLTYKTTQLIEGRVDLTQEIDLFGSDIYDLEIHLKKRLVEGFSFISSPLTKLTQKKIKFQWYEACEKSFQKLKKWLTTTPIFTLPKGTQGFVIKVHERNDPSYDLELVVIVVSLKIWYHYIYGVHVYVFTDHKSKANVVADALSRLSMGSISHVEEDKKE</sequence>
<comment type="caution">
    <text evidence="9">The sequence shown here is derived from an EMBL/GenBank/DDBJ whole genome shotgun (WGS) entry which is preliminary data.</text>
</comment>
<keyword evidence="3" id="KW-0540">Nuclease</keyword>
<reference evidence="9 10" key="1">
    <citation type="submission" date="2020-09" db="EMBL/GenBank/DDBJ databases">
        <title>De no assembly of potato wild relative species, Solanum commersonii.</title>
        <authorList>
            <person name="Cho K."/>
        </authorList>
    </citation>
    <scope>NUCLEOTIDE SEQUENCE [LARGE SCALE GENOMIC DNA]</scope>
    <source>
        <strain evidence="9">LZ3.2</strain>
        <tissue evidence="9">Leaf</tissue>
    </source>
</reference>
<keyword evidence="4" id="KW-0255">Endonuclease</keyword>
<evidence type="ECO:0000256" key="3">
    <source>
        <dbReference type="ARBA" id="ARBA00022722"/>
    </source>
</evidence>
<name>A0A9J6AYR3_SOLCO</name>
<dbReference type="Pfam" id="PF17917">
    <property type="entry name" value="RT_RNaseH"/>
    <property type="match status" value="1"/>
</dbReference>
<evidence type="ECO:0000256" key="5">
    <source>
        <dbReference type="ARBA" id="ARBA00022801"/>
    </source>
</evidence>
<evidence type="ECO:0000256" key="6">
    <source>
        <dbReference type="ARBA" id="ARBA00022918"/>
    </source>
</evidence>
<keyword evidence="5" id="KW-0378">Hydrolase</keyword>
<dbReference type="InterPro" id="IPR043502">
    <property type="entry name" value="DNA/RNA_pol_sf"/>
</dbReference>
<dbReference type="InterPro" id="IPR041373">
    <property type="entry name" value="RT_RNaseH"/>
</dbReference>
<dbReference type="EMBL" id="JACXVP010000001">
    <property type="protein sequence ID" value="KAG5629624.1"/>
    <property type="molecule type" value="Genomic_DNA"/>
</dbReference>
<organism evidence="9 10">
    <name type="scientific">Solanum commersonii</name>
    <name type="common">Commerson's wild potato</name>
    <name type="synonym">Commerson's nightshade</name>
    <dbReference type="NCBI Taxonomy" id="4109"/>
    <lineage>
        <taxon>Eukaryota</taxon>
        <taxon>Viridiplantae</taxon>
        <taxon>Streptophyta</taxon>
        <taxon>Embryophyta</taxon>
        <taxon>Tracheophyta</taxon>
        <taxon>Spermatophyta</taxon>
        <taxon>Magnoliopsida</taxon>
        <taxon>eudicotyledons</taxon>
        <taxon>Gunneridae</taxon>
        <taxon>Pentapetalae</taxon>
        <taxon>asterids</taxon>
        <taxon>lamiids</taxon>
        <taxon>Solanales</taxon>
        <taxon>Solanaceae</taxon>
        <taxon>Solanoideae</taxon>
        <taxon>Solaneae</taxon>
        <taxon>Solanum</taxon>
    </lineage>
</organism>
<dbReference type="InterPro" id="IPR050951">
    <property type="entry name" value="Retrovirus_Pol_polyprotein"/>
</dbReference>
<dbReference type="Proteomes" id="UP000824120">
    <property type="component" value="Chromosome 1"/>
</dbReference>
<dbReference type="AlphaFoldDB" id="A0A9J6AYR3"/>
<evidence type="ECO:0000259" key="8">
    <source>
        <dbReference type="Pfam" id="PF17917"/>
    </source>
</evidence>
<evidence type="ECO:0000256" key="2">
    <source>
        <dbReference type="ARBA" id="ARBA00022695"/>
    </source>
</evidence>
<feature type="domain" description="F-box associated beta-propeller type 3" evidence="7">
    <location>
        <begin position="140"/>
        <end position="238"/>
    </location>
</feature>
<gene>
    <name evidence="9" type="ORF">H5410_001341</name>
</gene>
<keyword evidence="2" id="KW-0548">Nucleotidyltransferase</keyword>
<keyword evidence="1" id="KW-0808">Transferase</keyword>
<dbReference type="Pfam" id="PF08268">
    <property type="entry name" value="FBA_3"/>
    <property type="match status" value="1"/>
</dbReference>
<dbReference type="PANTHER" id="PTHR37984:SF5">
    <property type="entry name" value="PROTEIN NYNRIN-LIKE"/>
    <property type="match status" value="1"/>
</dbReference>
<dbReference type="OrthoDB" id="1288003at2759"/>
<evidence type="ECO:0000259" key="7">
    <source>
        <dbReference type="Pfam" id="PF08268"/>
    </source>
</evidence>
<dbReference type="GO" id="GO:0016787">
    <property type="term" value="F:hydrolase activity"/>
    <property type="evidence" value="ECO:0007669"/>
    <property type="project" value="UniProtKB-KW"/>
</dbReference>
<accession>A0A9J6AYR3</accession>
<evidence type="ECO:0000313" key="10">
    <source>
        <dbReference type="Proteomes" id="UP000824120"/>
    </source>
</evidence>
<feature type="domain" description="Reverse transcriptase RNase H-like" evidence="8">
    <location>
        <begin position="466"/>
        <end position="506"/>
    </location>
</feature>
<dbReference type="SUPFAM" id="SSF56672">
    <property type="entry name" value="DNA/RNA polymerases"/>
    <property type="match status" value="1"/>
</dbReference>
<dbReference type="Gene3D" id="3.30.70.270">
    <property type="match status" value="1"/>
</dbReference>
<protein>
    <recommendedName>
        <fullName evidence="11">Reverse transcriptase RNase H-like domain-containing protein</fullName>
    </recommendedName>
</protein>
<evidence type="ECO:0000256" key="4">
    <source>
        <dbReference type="ARBA" id="ARBA00022759"/>
    </source>
</evidence>
<evidence type="ECO:0008006" key="11">
    <source>
        <dbReference type="Google" id="ProtNLM"/>
    </source>
</evidence>
<keyword evidence="10" id="KW-1185">Reference proteome</keyword>
<dbReference type="InterPro" id="IPR043128">
    <property type="entry name" value="Rev_trsase/Diguanyl_cyclase"/>
</dbReference>